<protein>
    <recommendedName>
        <fullName evidence="2">Solute-binding protein family 3/N-terminal domain-containing protein</fullName>
    </recommendedName>
</protein>
<proteinExistence type="predicted"/>
<dbReference type="SUPFAM" id="SSF53850">
    <property type="entry name" value="Periplasmic binding protein-like II"/>
    <property type="match status" value="2"/>
</dbReference>
<reference evidence="1" key="1">
    <citation type="submission" date="2018-05" db="EMBL/GenBank/DDBJ databases">
        <authorList>
            <person name="Lanie J.A."/>
            <person name="Ng W.-L."/>
            <person name="Kazmierczak K.M."/>
            <person name="Andrzejewski T.M."/>
            <person name="Davidsen T.M."/>
            <person name="Wayne K.J."/>
            <person name="Tettelin H."/>
            <person name="Glass J.I."/>
            <person name="Rusch D."/>
            <person name="Podicherti R."/>
            <person name="Tsui H.-C.T."/>
            <person name="Winkler M.E."/>
        </authorList>
    </citation>
    <scope>NUCLEOTIDE SEQUENCE</scope>
</reference>
<dbReference type="Gene3D" id="3.40.190.10">
    <property type="entry name" value="Periplasmic binding protein-like II"/>
    <property type="match status" value="4"/>
</dbReference>
<organism evidence="1">
    <name type="scientific">marine metagenome</name>
    <dbReference type="NCBI Taxonomy" id="408172"/>
    <lineage>
        <taxon>unclassified sequences</taxon>
        <taxon>metagenomes</taxon>
        <taxon>ecological metagenomes</taxon>
    </lineage>
</organism>
<evidence type="ECO:0000313" key="1">
    <source>
        <dbReference type="EMBL" id="SVA39344.1"/>
    </source>
</evidence>
<evidence type="ECO:0008006" key="2">
    <source>
        <dbReference type="Google" id="ProtNLM"/>
    </source>
</evidence>
<dbReference type="EMBL" id="UINC01008750">
    <property type="protein sequence ID" value="SVA39344.1"/>
    <property type="molecule type" value="Genomic_DNA"/>
</dbReference>
<gene>
    <name evidence="1" type="ORF">METZ01_LOCUS92198</name>
</gene>
<dbReference type="AlphaFoldDB" id="A0A381VGK9"/>
<sequence>MRSANLALFLSALVLSAHPVVAAGGVQYNVASSQETPVSHLIDSHPHLVENGHEDYQFAMRALMAGEEDFMLTSHLIAANPANTANMPSLYIIGMIEETESYVPVVRTDSQDDRGNTELLNAISAALGEVFSSSTGQQAYMAWFHGETELKGSDFSSVMGDWPTPTEGGTLYRIIEGEKEMVACMYDQGSPMSKLDESAEIQGYEVEISRMVVSRMESHYSVDRGIDFRAWNSGGEFEAVEDLRRADTCDFVMASMTNAKAVSKGMRGGAPYHIEGIVLMASAYSPPLDNAQGLFVPHDEDAANEFDRRWIAIAFLSLFIIYQLVRRN</sequence>
<accession>A0A381VGK9</accession>
<name>A0A381VGK9_9ZZZZ</name>